<dbReference type="PROSITE" id="PS00041">
    <property type="entry name" value="HTH_ARAC_FAMILY_1"/>
    <property type="match status" value="1"/>
</dbReference>
<dbReference type="InterPro" id="IPR018062">
    <property type="entry name" value="HTH_AraC-typ_CS"/>
</dbReference>
<dbReference type="EMBL" id="VLLE01000009">
    <property type="protein sequence ID" value="TWI77707.1"/>
    <property type="molecule type" value="Genomic_DNA"/>
</dbReference>
<keyword evidence="1" id="KW-0805">Transcription regulation</keyword>
<accession>A0A562S8F4</accession>
<evidence type="ECO:0000313" key="5">
    <source>
        <dbReference type="EMBL" id="TWI77707.1"/>
    </source>
</evidence>
<protein>
    <submittedName>
        <fullName evidence="5">Helix-turn-helix protein</fullName>
    </submittedName>
</protein>
<keyword evidence="3" id="KW-0804">Transcription</keyword>
<dbReference type="Gene3D" id="1.10.10.60">
    <property type="entry name" value="Homeodomain-like"/>
    <property type="match status" value="1"/>
</dbReference>
<dbReference type="PANTHER" id="PTHR43280:SF28">
    <property type="entry name" value="HTH-TYPE TRANSCRIPTIONAL ACTIVATOR RHAS"/>
    <property type="match status" value="1"/>
</dbReference>
<dbReference type="InterPro" id="IPR009057">
    <property type="entry name" value="Homeodomain-like_sf"/>
</dbReference>
<dbReference type="GO" id="GO:0043565">
    <property type="term" value="F:sequence-specific DNA binding"/>
    <property type="evidence" value="ECO:0007669"/>
    <property type="project" value="InterPro"/>
</dbReference>
<dbReference type="SMART" id="SM00342">
    <property type="entry name" value="HTH_ARAC"/>
    <property type="match status" value="1"/>
</dbReference>
<keyword evidence="6" id="KW-1185">Reference proteome</keyword>
<evidence type="ECO:0000256" key="2">
    <source>
        <dbReference type="ARBA" id="ARBA00023125"/>
    </source>
</evidence>
<evidence type="ECO:0000256" key="1">
    <source>
        <dbReference type="ARBA" id="ARBA00023015"/>
    </source>
</evidence>
<feature type="domain" description="HTH araC/xylS-type" evidence="4">
    <location>
        <begin position="96"/>
        <end position="175"/>
    </location>
</feature>
<evidence type="ECO:0000313" key="6">
    <source>
        <dbReference type="Proteomes" id="UP000316167"/>
    </source>
</evidence>
<dbReference type="PROSITE" id="PS01124">
    <property type="entry name" value="HTH_ARAC_FAMILY_2"/>
    <property type="match status" value="1"/>
</dbReference>
<dbReference type="SUPFAM" id="SSF55008">
    <property type="entry name" value="HMA, heavy metal-associated domain"/>
    <property type="match status" value="1"/>
</dbReference>
<dbReference type="GO" id="GO:0046872">
    <property type="term" value="F:metal ion binding"/>
    <property type="evidence" value="ECO:0007669"/>
    <property type="project" value="InterPro"/>
</dbReference>
<comment type="caution">
    <text evidence="5">The sequence shown here is derived from an EMBL/GenBank/DDBJ whole genome shotgun (WGS) entry which is preliminary data.</text>
</comment>
<dbReference type="InterPro" id="IPR036163">
    <property type="entry name" value="HMA_dom_sf"/>
</dbReference>
<keyword evidence="2" id="KW-0238">DNA-binding</keyword>
<dbReference type="Proteomes" id="UP000316167">
    <property type="component" value="Unassembled WGS sequence"/>
</dbReference>
<gene>
    <name evidence="5" type="ORF">IQ13_4306</name>
</gene>
<dbReference type="OrthoDB" id="952277at2"/>
<evidence type="ECO:0000256" key="3">
    <source>
        <dbReference type="ARBA" id="ARBA00023163"/>
    </source>
</evidence>
<sequence>MILYIKNMVCNRCILVVRQELEKLHLQINNISLGEAELAKVPTKKQIEQLNEALEKLGFELLDNQKQKQIEQIKNLLIKKVQSGEVEEHFSISGFLSKSLNKDYSYISRLFSEVEGITIEQFFILQKIEKVKEWIVYGELNLSEISYRLGYSSVSHLSAQFKKVTGLTPRHFKKIGSTHRQSLDKVHYK</sequence>
<dbReference type="Gene3D" id="3.30.70.100">
    <property type="match status" value="1"/>
</dbReference>
<organism evidence="5 6">
    <name type="scientific">Lacibacter cauensis</name>
    <dbReference type="NCBI Taxonomy" id="510947"/>
    <lineage>
        <taxon>Bacteria</taxon>
        <taxon>Pseudomonadati</taxon>
        <taxon>Bacteroidota</taxon>
        <taxon>Chitinophagia</taxon>
        <taxon>Chitinophagales</taxon>
        <taxon>Chitinophagaceae</taxon>
        <taxon>Lacibacter</taxon>
    </lineage>
</organism>
<dbReference type="InterPro" id="IPR018060">
    <property type="entry name" value="HTH_AraC"/>
</dbReference>
<dbReference type="RefSeq" id="WP_144888753.1">
    <property type="nucleotide sequence ID" value="NZ_VLLE01000009.1"/>
</dbReference>
<dbReference type="PANTHER" id="PTHR43280">
    <property type="entry name" value="ARAC-FAMILY TRANSCRIPTIONAL REGULATOR"/>
    <property type="match status" value="1"/>
</dbReference>
<reference evidence="5 6" key="1">
    <citation type="journal article" date="2015" name="Stand. Genomic Sci.">
        <title>Genomic Encyclopedia of Bacterial and Archaeal Type Strains, Phase III: the genomes of soil and plant-associated and newly described type strains.</title>
        <authorList>
            <person name="Whitman W.B."/>
            <person name="Woyke T."/>
            <person name="Klenk H.P."/>
            <person name="Zhou Y."/>
            <person name="Lilburn T.G."/>
            <person name="Beck B.J."/>
            <person name="De Vos P."/>
            <person name="Vandamme P."/>
            <person name="Eisen J.A."/>
            <person name="Garrity G."/>
            <person name="Hugenholtz P."/>
            <person name="Kyrpides N.C."/>
        </authorList>
    </citation>
    <scope>NUCLEOTIDE SEQUENCE [LARGE SCALE GENOMIC DNA]</scope>
    <source>
        <strain evidence="5 6">CGMCC 1.7271</strain>
    </source>
</reference>
<dbReference type="GO" id="GO:0003700">
    <property type="term" value="F:DNA-binding transcription factor activity"/>
    <property type="evidence" value="ECO:0007669"/>
    <property type="project" value="InterPro"/>
</dbReference>
<dbReference type="AlphaFoldDB" id="A0A562S8F4"/>
<name>A0A562S8F4_9BACT</name>
<dbReference type="Pfam" id="PF12833">
    <property type="entry name" value="HTH_18"/>
    <property type="match status" value="1"/>
</dbReference>
<dbReference type="SUPFAM" id="SSF46689">
    <property type="entry name" value="Homeodomain-like"/>
    <property type="match status" value="1"/>
</dbReference>
<proteinExistence type="predicted"/>
<evidence type="ECO:0000259" key="4">
    <source>
        <dbReference type="PROSITE" id="PS01124"/>
    </source>
</evidence>